<name>X1IA73_9ZZZZ</name>
<accession>X1IA73</accession>
<feature type="non-terminal residue" evidence="1">
    <location>
        <position position="267"/>
    </location>
</feature>
<feature type="non-terminal residue" evidence="1">
    <location>
        <position position="1"/>
    </location>
</feature>
<sequence length="267" mass="29775">DVSQVITHFASAEEHERAAAMLASGLTQLNATTTRVDDYLLLSIWSDTELPDRIDLGLRIYIRTLQIALRDRYEKSVSYAVSDLHDLLGQASASEAWAVISAAVFASPVISRQDPVSAIRIAGRALQLAPDAELPDGTPLPLPENVPIEFFVWLPVQGMRTADHVRDWLNMVAELRPEQRERAFGLEEAEEAMMVMVDRLWVNESHKPDEERRWPDVLAALDEVGQAAQGLDFELLWACAIRASLVVHADYMGDIQEAHRIAEEALA</sequence>
<reference evidence="1" key="1">
    <citation type="journal article" date="2014" name="Front. Microbiol.">
        <title>High frequency of phylogenetically diverse reductive dehalogenase-homologous genes in deep subseafloor sedimentary metagenomes.</title>
        <authorList>
            <person name="Kawai M."/>
            <person name="Futagami T."/>
            <person name="Toyoda A."/>
            <person name="Takaki Y."/>
            <person name="Nishi S."/>
            <person name="Hori S."/>
            <person name="Arai W."/>
            <person name="Tsubouchi T."/>
            <person name="Morono Y."/>
            <person name="Uchiyama I."/>
            <person name="Ito T."/>
            <person name="Fujiyama A."/>
            <person name="Inagaki F."/>
            <person name="Takami H."/>
        </authorList>
    </citation>
    <scope>NUCLEOTIDE SEQUENCE</scope>
    <source>
        <strain evidence="1">Expedition CK06-06</strain>
    </source>
</reference>
<proteinExistence type="predicted"/>
<organism evidence="1">
    <name type="scientific">marine sediment metagenome</name>
    <dbReference type="NCBI Taxonomy" id="412755"/>
    <lineage>
        <taxon>unclassified sequences</taxon>
        <taxon>metagenomes</taxon>
        <taxon>ecological metagenomes</taxon>
    </lineage>
</organism>
<comment type="caution">
    <text evidence="1">The sequence shown here is derived from an EMBL/GenBank/DDBJ whole genome shotgun (WGS) entry which is preliminary data.</text>
</comment>
<dbReference type="AlphaFoldDB" id="X1IA73"/>
<gene>
    <name evidence="1" type="ORF">S03H2_46290</name>
</gene>
<evidence type="ECO:0000313" key="1">
    <source>
        <dbReference type="EMBL" id="GAH62984.1"/>
    </source>
</evidence>
<dbReference type="EMBL" id="BARU01029055">
    <property type="protein sequence ID" value="GAH62984.1"/>
    <property type="molecule type" value="Genomic_DNA"/>
</dbReference>
<protein>
    <submittedName>
        <fullName evidence="1">Uncharacterized protein</fullName>
    </submittedName>
</protein>